<evidence type="ECO:0000313" key="3">
    <source>
        <dbReference type="Proteomes" id="UP000244178"/>
    </source>
</evidence>
<sequence>MHTEDTYTADDWLGIPTPLETCKQHILLLENEVAELNLQLRAARENIYKLVNMQAQTEKDRDEALARLREKAGEAALLRKQVSDLELSIRSKDRANEDLRRQIPVGARAR</sequence>
<accession>A0A2T6GH02</accession>
<evidence type="ECO:0000256" key="1">
    <source>
        <dbReference type="SAM" id="Coils"/>
    </source>
</evidence>
<gene>
    <name evidence="2" type="ORF">C5U62_22695</name>
</gene>
<evidence type="ECO:0000313" key="2">
    <source>
        <dbReference type="EMBL" id="PUA43441.1"/>
    </source>
</evidence>
<dbReference type="AlphaFoldDB" id="A0A2T6GH02"/>
<dbReference type="EMBL" id="PYJM01000005">
    <property type="protein sequence ID" value="PUA43441.1"/>
    <property type="molecule type" value="Genomic_DNA"/>
</dbReference>
<name>A0A2T6GH02_9PSED</name>
<proteinExistence type="predicted"/>
<dbReference type="Proteomes" id="UP000244178">
    <property type="component" value="Unassembled WGS sequence"/>
</dbReference>
<keyword evidence="1" id="KW-0175">Coiled coil</keyword>
<comment type="caution">
    <text evidence="2">The sequence shown here is derived from an EMBL/GenBank/DDBJ whole genome shotgun (WGS) entry which is preliminary data.</text>
</comment>
<dbReference type="RefSeq" id="WP_108545646.1">
    <property type="nucleotide sequence ID" value="NZ_PYJM01000005.1"/>
</dbReference>
<reference evidence="2 3" key="1">
    <citation type="submission" date="2018-03" db="EMBL/GenBank/DDBJ databases">
        <title>Draft genome sequence of the plant growth promoting rhizobacterium Pseudomonas protegens strain BNJ-SS-45 isolated from wheat (Triticum aestivum) rhizosphere.</title>
        <authorList>
            <person name="Bajpai A."/>
            <person name="Shende K."/>
            <person name="Meena N."/>
            <person name="Upadhyayula S.R."/>
            <person name="Suravajhala P."/>
            <person name="Medicherla K.M."/>
            <person name="Johri B.N."/>
        </authorList>
    </citation>
    <scope>NUCLEOTIDE SEQUENCE [LARGE SCALE GENOMIC DNA]</scope>
    <source>
        <strain evidence="2 3">BNJ-SS-45</strain>
    </source>
</reference>
<protein>
    <submittedName>
        <fullName evidence="2">Uncharacterized protein</fullName>
    </submittedName>
</protein>
<feature type="coiled-coil region" evidence="1">
    <location>
        <begin position="19"/>
        <end position="46"/>
    </location>
</feature>
<organism evidence="2 3">
    <name type="scientific">Pseudomonas protegens</name>
    <dbReference type="NCBI Taxonomy" id="380021"/>
    <lineage>
        <taxon>Bacteria</taxon>
        <taxon>Pseudomonadati</taxon>
        <taxon>Pseudomonadota</taxon>
        <taxon>Gammaproteobacteria</taxon>
        <taxon>Pseudomonadales</taxon>
        <taxon>Pseudomonadaceae</taxon>
        <taxon>Pseudomonas</taxon>
    </lineage>
</organism>